<feature type="transmembrane region" description="Helical" evidence="1">
    <location>
        <begin position="6"/>
        <end position="24"/>
    </location>
</feature>
<evidence type="ECO:0000313" key="3">
    <source>
        <dbReference type="Proteomes" id="UP001195483"/>
    </source>
</evidence>
<name>A0AAE0TCP5_9BIVA</name>
<protein>
    <submittedName>
        <fullName evidence="2">Uncharacterized protein</fullName>
    </submittedName>
</protein>
<dbReference type="Proteomes" id="UP001195483">
    <property type="component" value="Unassembled WGS sequence"/>
</dbReference>
<keyword evidence="1" id="KW-0812">Transmembrane</keyword>
<reference evidence="2" key="2">
    <citation type="journal article" date="2021" name="Genome Biol. Evol.">
        <title>Developing a high-quality reference genome for a parasitic bivalve with doubly uniparental inheritance (Bivalvia: Unionida).</title>
        <authorList>
            <person name="Smith C.H."/>
        </authorList>
    </citation>
    <scope>NUCLEOTIDE SEQUENCE</scope>
    <source>
        <strain evidence="2">CHS0354</strain>
        <tissue evidence="2">Mantle</tissue>
    </source>
</reference>
<dbReference type="AlphaFoldDB" id="A0AAE0TCP5"/>
<comment type="caution">
    <text evidence="2">The sequence shown here is derived from an EMBL/GenBank/DDBJ whole genome shotgun (WGS) entry which is preliminary data.</text>
</comment>
<gene>
    <name evidence="2" type="ORF">CHS0354_009920</name>
</gene>
<sequence>MIRGNMYLFITFSGLLVITYPFMIREVAALRCWKCIAHDCDTNPENNYKASITACSENSACMKVRYRMFDNYTHYDSVIRTCSTGICHPTTELAFSTCVGKKNYMIRGCVLRKCCSDQDFCNTGERITAITALLILLYIIYAYIT</sequence>
<evidence type="ECO:0000256" key="1">
    <source>
        <dbReference type="SAM" id="Phobius"/>
    </source>
</evidence>
<feature type="transmembrane region" description="Helical" evidence="1">
    <location>
        <begin position="127"/>
        <end position="144"/>
    </location>
</feature>
<keyword evidence="1" id="KW-0472">Membrane</keyword>
<dbReference type="EMBL" id="JAEAOA010000629">
    <property type="protein sequence ID" value="KAK3607985.1"/>
    <property type="molecule type" value="Genomic_DNA"/>
</dbReference>
<keyword evidence="1" id="KW-1133">Transmembrane helix</keyword>
<reference evidence="2" key="1">
    <citation type="journal article" date="2021" name="Genome Biol. Evol.">
        <title>A High-Quality Reference Genome for a Parasitic Bivalve with Doubly Uniparental Inheritance (Bivalvia: Unionida).</title>
        <authorList>
            <person name="Smith C.H."/>
        </authorList>
    </citation>
    <scope>NUCLEOTIDE SEQUENCE</scope>
    <source>
        <strain evidence="2">CHS0354</strain>
    </source>
</reference>
<accession>A0AAE0TCP5</accession>
<evidence type="ECO:0000313" key="2">
    <source>
        <dbReference type="EMBL" id="KAK3607985.1"/>
    </source>
</evidence>
<organism evidence="2 3">
    <name type="scientific">Potamilus streckersoni</name>
    <dbReference type="NCBI Taxonomy" id="2493646"/>
    <lineage>
        <taxon>Eukaryota</taxon>
        <taxon>Metazoa</taxon>
        <taxon>Spiralia</taxon>
        <taxon>Lophotrochozoa</taxon>
        <taxon>Mollusca</taxon>
        <taxon>Bivalvia</taxon>
        <taxon>Autobranchia</taxon>
        <taxon>Heteroconchia</taxon>
        <taxon>Palaeoheterodonta</taxon>
        <taxon>Unionida</taxon>
        <taxon>Unionoidea</taxon>
        <taxon>Unionidae</taxon>
        <taxon>Ambleminae</taxon>
        <taxon>Lampsilini</taxon>
        <taxon>Potamilus</taxon>
    </lineage>
</organism>
<proteinExistence type="predicted"/>
<reference evidence="2" key="3">
    <citation type="submission" date="2023-05" db="EMBL/GenBank/DDBJ databases">
        <authorList>
            <person name="Smith C.H."/>
        </authorList>
    </citation>
    <scope>NUCLEOTIDE SEQUENCE</scope>
    <source>
        <strain evidence="2">CHS0354</strain>
        <tissue evidence="2">Mantle</tissue>
    </source>
</reference>
<keyword evidence="3" id="KW-1185">Reference proteome</keyword>